<protein>
    <submittedName>
        <fullName evidence="2">Uncharacterized protein</fullName>
    </submittedName>
</protein>
<gene>
    <name evidence="2" type="ORF">I0C86_40050</name>
</gene>
<evidence type="ECO:0000256" key="1">
    <source>
        <dbReference type="SAM" id="MobiDB-lite"/>
    </source>
</evidence>
<dbReference type="Proteomes" id="UP000638560">
    <property type="component" value="Unassembled WGS sequence"/>
</dbReference>
<name>A0ABS0H9C0_9ACTN</name>
<keyword evidence="3" id="KW-1185">Reference proteome</keyword>
<proteinExistence type="predicted"/>
<dbReference type="RefSeq" id="WP_196206536.1">
    <property type="nucleotide sequence ID" value="NZ_JADPUN010000412.1"/>
</dbReference>
<reference evidence="2 3" key="1">
    <citation type="submission" date="2020-11" db="EMBL/GenBank/DDBJ databases">
        <title>A novel isolate from a Black sea contaminated sediment with potential to produce alkanes: Plantactinospora alkalitolerans sp. nov.</title>
        <authorList>
            <person name="Carro L."/>
            <person name="Veyisoglu A."/>
            <person name="Guven K."/>
            <person name="Schumann P."/>
            <person name="Klenk H.-P."/>
            <person name="Sahin N."/>
        </authorList>
    </citation>
    <scope>NUCLEOTIDE SEQUENCE [LARGE SCALE GENOMIC DNA]</scope>
    <source>
        <strain evidence="2 3">S1510</strain>
    </source>
</reference>
<dbReference type="EMBL" id="JADPUN010000412">
    <property type="protein sequence ID" value="MBF9135073.1"/>
    <property type="molecule type" value="Genomic_DNA"/>
</dbReference>
<comment type="caution">
    <text evidence="2">The sequence shown here is derived from an EMBL/GenBank/DDBJ whole genome shotgun (WGS) entry which is preliminary data.</text>
</comment>
<feature type="compositionally biased region" description="Polar residues" evidence="1">
    <location>
        <begin position="131"/>
        <end position="142"/>
    </location>
</feature>
<accession>A0ABS0H9C0</accession>
<evidence type="ECO:0000313" key="3">
    <source>
        <dbReference type="Proteomes" id="UP000638560"/>
    </source>
</evidence>
<sequence>MSSAWDRLGRLTETGVKGAKALGDKARGWRDEVTAGFGDQPERALVEPLLPDQTLHYVGLESIRLPELHKVGRQFADEMARNVGEALDPRTLFGLLNIVNPVLWVEAVIWPVRRAAEIVMLPVDLVTGLTSQKTMPGTTEPSAPQPPPEVERERRQPLPLTPEQEAFRAMFRLSAYRPLAEQLAEIAYRWRYAFSGELASTAGGMLLFLTRFTGTPLAVTDTHLHLLRMGRRPDEGKPDRRQPRVLWSMDLRHIARIDAQHTGTRMMSFPMTITFDDGSWIRVTNPSVRVDQWRFYAAVRDIPGDRPRPGGE</sequence>
<feature type="region of interest" description="Disordered" evidence="1">
    <location>
        <begin position="131"/>
        <end position="159"/>
    </location>
</feature>
<organism evidence="2 3">
    <name type="scientific">Plantactinospora alkalitolerans</name>
    <dbReference type="NCBI Taxonomy" id="2789879"/>
    <lineage>
        <taxon>Bacteria</taxon>
        <taxon>Bacillati</taxon>
        <taxon>Actinomycetota</taxon>
        <taxon>Actinomycetes</taxon>
        <taxon>Micromonosporales</taxon>
        <taxon>Micromonosporaceae</taxon>
        <taxon>Plantactinospora</taxon>
    </lineage>
</organism>
<evidence type="ECO:0000313" key="2">
    <source>
        <dbReference type="EMBL" id="MBF9135073.1"/>
    </source>
</evidence>